<keyword evidence="9 11" id="KW-0378">Hydrolase</keyword>
<evidence type="ECO:0000256" key="2">
    <source>
        <dbReference type="ARBA" id="ARBA00004496"/>
    </source>
</evidence>
<feature type="active site" evidence="12">
    <location>
        <position position="272"/>
    </location>
</feature>
<dbReference type="EMBL" id="WTYB01000002">
    <property type="protein sequence ID" value="MXP38589.1"/>
    <property type="molecule type" value="Genomic_DNA"/>
</dbReference>
<reference evidence="14 15" key="1">
    <citation type="submission" date="2019-12" db="EMBL/GenBank/DDBJ databases">
        <title>Genomic-based taxomic classification of the family Erythrobacteraceae.</title>
        <authorList>
            <person name="Xu L."/>
        </authorList>
    </citation>
    <scope>NUCLEOTIDE SEQUENCE [LARGE SCALE GENOMIC DNA]</scope>
    <source>
        <strain evidence="14 15">JCM 10282</strain>
    </source>
</reference>
<dbReference type="GO" id="GO:0006508">
    <property type="term" value="P:proteolysis"/>
    <property type="evidence" value="ECO:0007669"/>
    <property type="project" value="UniProtKB-KW"/>
</dbReference>
<name>A0A6I4UMC8_9SPHN</name>
<comment type="subcellular location">
    <subcellularLocation>
        <location evidence="2 11">Cytoplasm</location>
    </subcellularLocation>
</comment>
<evidence type="ECO:0000256" key="11">
    <source>
        <dbReference type="PIRNR" id="PIRNR006431"/>
    </source>
</evidence>
<proteinExistence type="inferred from homology"/>
<dbReference type="EC" id="3.4.11.5" evidence="4 11"/>
<accession>A0A6I4UMC8</accession>
<protein>
    <recommendedName>
        <fullName evidence="5 11">Proline iminopeptidase</fullName>
        <shortName evidence="11">PIP</shortName>
        <ecNumber evidence="4 11">3.4.11.5</ecNumber>
    </recommendedName>
    <alternativeName>
        <fullName evidence="10 11">Prolyl aminopeptidase</fullName>
    </alternativeName>
</protein>
<keyword evidence="6 11" id="KW-0031">Aminopeptidase</keyword>
<evidence type="ECO:0000256" key="8">
    <source>
        <dbReference type="ARBA" id="ARBA00022670"/>
    </source>
</evidence>
<dbReference type="PIRSF" id="PIRSF006431">
    <property type="entry name" value="Pept_S33"/>
    <property type="match status" value="1"/>
</dbReference>
<gene>
    <name evidence="14" type="ORF">GRI59_08195</name>
</gene>
<evidence type="ECO:0000313" key="15">
    <source>
        <dbReference type="Proteomes" id="UP000430021"/>
    </source>
</evidence>
<dbReference type="OrthoDB" id="9796770at2"/>
<evidence type="ECO:0000256" key="6">
    <source>
        <dbReference type="ARBA" id="ARBA00022438"/>
    </source>
</evidence>
<evidence type="ECO:0000259" key="13">
    <source>
        <dbReference type="Pfam" id="PF00561"/>
    </source>
</evidence>
<dbReference type="InterPro" id="IPR002410">
    <property type="entry name" value="Peptidase_S33"/>
</dbReference>
<keyword evidence="8 11" id="KW-0645">Protease</keyword>
<evidence type="ECO:0000256" key="5">
    <source>
        <dbReference type="ARBA" id="ARBA00021843"/>
    </source>
</evidence>
<sequence>MRWPLRQDTVFFPPVANPRACGHLDCGDGHQVWWELTGNPAGVPVVVVHGGPGGSIRPYYRRLIDPDRQQGVFFDQRGCGKSLPAGALDHNTTPDLVADMERLRDHLGFERWIVLGGSWGSTLALTYAEAHPERVAGLVVSGVYLARAFDVWWWWQGGGHVFPEVFAARDAWLPAAERGDPRSAFVHRILDPDPAIHRPAAHILGMAESQTLDLWPAAPGDDPCGITDAAVQSARIFAHFEAHDYFFAPDQLLRDARRLAGIPGAIIAGRSDMCTPPQSAWDLAQVWTDARLHIVPAAGHRWNDEQLCRPIIAELARLAGAG</sequence>
<comment type="catalytic activity">
    <reaction evidence="1 11">
        <text>Release of N-terminal proline from a peptide.</text>
        <dbReference type="EC" id="3.4.11.5"/>
    </reaction>
</comment>
<evidence type="ECO:0000256" key="4">
    <source>
        <dbReference type="ARBA" id="ARBA00012568"/>
    </source>
</evidence>
<evidence type="ECO:0000256" key="3">
    <source>
        <dbReference type="ARBA" id="ARBA00010088"/>
    </source>
</evidence>
<dbReference type="Proteomes" id="UP000430021">
    <property type="component" value="Unassembled WGS sequence"/>
</dbReference>
<dbReference type="InterPro" id="IPR029058">
    <property type="entry name" value="AB_hydrolase_fold"/>
</dbReference>
<evidence type="ECO:0000313" key="14">
    <source>
        <dbReference type="EMBL" id="MXP38589.1"/>
    </source>
</evidence>
<organism evidence="14 15">
    <name type="scientific">Erythrobacter ramosus</name>
    <dbReference type="NCBI Taxonomy" id="35811"/>
    <lineage>
        <taxon>Bacteria</taxon>
        <taxon>Pseudomonadati</taxon>
        <taxon>Pseudomonadota</taxon>
        <taxon>Alphaproteobacteria</taxon>
        <taxon>Sphingomonadales</taxon>
        <taxon>Erythrobacteraceae</taxon>
        <taxon>Erythrobacter/Porphyrobacter group</taxon>
        <taxon>Erythrobacter</taxon>
    </lineage>
</organism>
<dbReference type="Pfam" id="PF00561">
    <property type="entry name" value="Abhydrolase_1"/>
    <property type="match status" value="1"/>
</dbReference>
<dbReference type="AlphaFoldDB" id="A0A6I4UMC8"/>
<evidence type="ECO:0000256" key="12">
    <source>
        <dbReference type="PIRSR" id="PIRSR006431-1"/>
    </source>
</evidence>
<keyword evidence="7 11" id="KW-0963">Cytoplasm</keyword>
<dbReference type="InterPro" id="IPR000073">
    <property type="entry name" value="AB_hydrolase_1"/>
</dbReference>
<dbReference type="PANTHER" id="PTHR43722">
    <property type="entry name" value="PROLINE IMINOPEPTIDASE"/>
    <property type="match status" value="1"/>
</dbReference>
<evidence type="ECO:0000256" key="9">
    <source>
        <dbReference type="ARBA" id="ARBA00022801"/>
    </source>
</evidence>
<dbReference type="PANTHER" id="PTHR43722:SF1">
    <property type="entry name" value="PROLINE IMINOPEPTIDASE"/>
    <property type="match status" value="1"/>
</dbReference>
<evidence type="ECO:0000256" key="7">
    <source>
        <dbReference type="ARBA" id="ARBA00022490"/>
    </source>
</evidence>
<dbReference type="GO" id="GO:0005737">
    <property type="term" value="C:cytoplasm"/>
    <property type="evidence" value="ECO:0007669"/>
    <property type="project" value="UniProtKB-SubCell"/>
</dbReference>
<comment type="similarity">
    <text evidence="3 11">Belongs to the peptidase S33 family.</text>
</comment>
<feature type="active site" description="Proton donor" evidence="12">
    <location>
        <position position="300"/>
    </location>
</feature>
<evidence type="ECO:0000256" key="10">
    <source>
        <dbReference type="ARBA" id="ARBA00029605"/>
    </source>
</evidence>
<dbReference type="PRINTS" id="PR00793">
    <property type="entry name" value="PROAMNOPTASE"/>
</dbReference>
<dbReference type="Gene3D" id="3.40.50.1820">
    <property type="entry name" value="alpha/beta hydrolase"/>
    <property type="match status" value="1"/>
</dbReference>
<dbReference type="InterPro" id="IPR005944">
    <property type="entry name" value="Pro_iminopeptidase"/>
</dbReference>
<feature type="domain" description="AB hydrolase-1" evidence="13">
    <location>
        <begin position="44"/>
        <end position="300"/>
    </location>
</feature>
<dbReference type="SUPFAM" id="SSF53474">
    <property type="entry name" value="alpha/beta-Hydrolases"/>
    <property type="match status" value="1"/>
</dbReference>
<dbReference type="GO" id="GO:0004177">
    <property type="term" value="F:aminopeptidase activity"/>
    <property type="evidence" value="ECO:0007669"/>
    <property type="project" value="UniProtKB-UniRule"/>
</dbReference>
<evidence type="ECO:0000256" key="1">
    <source>
        <dbReference type="ARBA" id="ARBA00001585"/>
    </source>
</evidence>
<feature type="active site" description="Nucleophile" evidence="12">
    <location>
        <position position="118"/>
    </location>
</feature>
<comment type="caution">
    <text evidence="14">The sequence shown here is derived from an EMBL/GenBank/DDBJ whole genome shotgun (WGS) entry which is preliminary data.</text>
</comment>